<dbReference type="AlphaFoldDB" id="A0AAN4ZPV1"/>
<protein>
    <submittedName>
        <fullName evidence="1">Uncharacterized protein</fullName>
    </submittedName>
</protein>
<keyword evidence="2" id="KW-1185">Reference proteome</keyword>
<gene>
    <name evidence="1" type="ORF">PMAYCL1PPCAC_13076</name>
</gene>
<feature type="non-terminal residue" evidence="1">
    <location>
        <position position="1"/>
    </location>
</feature>
<sequence length="90" mass="10614">CRFCKGMHDSVDCSVYFTHEERERRRAELNLCYSCLRPYTAGHSKRCFKYGIKCSHCHGHASHVALCKWLKKPARKEKRPPPFSAFPRRD</sequence>
<reference evidence="2" key="1">
    <citation type="submission" date="2022-10" db="EMBL/GenBank/DDBJ databases">
        <title>Genome assembly of Pristionchus species.</title>
        <authorList>
            <person name="Yoshida K."/>
            <person name="Sommer R.J."/>
        </authorList>
    </citation>
    <scope>NUCLEOTIDE SEQUENCE [LARGE SCALE GENOMIC DNA]</scope>
    <source>
        <strain evidence="2">RS5460</strain>
    </source>
</reference>
<dbReference type="EMBL" id="BTRK01000003">
    <property type="protein sequence ID" value="GMR42881.1"/>
    <property type="molecule type" value="Genomic_DNA"/>
</dbReference>
<organism evidence="1 2">
    <name type="scientific">Pristionchus mayeri</name>
    <dbReference type="NCBI Taxonomy" id="1317129"/>
    <lineage>
        <taxon>Eukaryota</taxon>
        <taxon>Metazoa</taxon>
        <taxon>Ecdysozoa</taxon>
        <taxon>Nematoda</taxon>
        <taxon>Chromadorea</taxon>
        <taxon>Rhabditida</taxon>
        <taxon>Rhabditina</taxon>
        <taxon>Diplogasteromorpha</taxon>
        <taxon>Diplogasteroidea</taxon>
        <taxon>Neodiplogasteridae</taxon>
        <taxon>Pristionchus</taxon>
    </lineage>
</organism>
<proteinExistence type="predicted"/>
<feature type="non-terminal residue" evidence="1">
    <location>
        <position position="90"/>
    </location>
</feature>
<evidence type="ECO:0000313" key="1">
    <source>
        <dbReference type="EMBL" id="GMR42881.1"/>
    </source>
</evidence>
<evidence type="ECO:0000313" key="2">
    <source>
        <dbReference type="Proteomes" id="UP001328107"/>
    </source>
</evidence>
<name>A0AAN4ZPV1_9BILA</name>
<comment type="caution">
    <text evidence="1">The sequence shown here is derived from an EMBL/GenBank/DDBJ whole genome shotgun (WGS) entry which is preliminary data.</text>
</comment>
<accession>A0AAN4ZPV1</accession>
<dbReference type="Proteomes" id="UP001328107">
    <property type="component" value="Unassembled WGS sequence"/>
</dbReference>